<sequence length="458" mass="50616">VVGRDAKGTRLPKINRNLTIVTIPEIGYLGKLEKIWTYHAPEILPADRTINILAKSDNNISSPKIDIELLTGDFANINLKPRSLILRAGQAQNFELTAFDVFGNIIELSALTNQPQWTLSKPIGNISQTGTYTATQVGTTQIIIESGGVEANAEVTVTAGDIISTQILPKNLFVFAGEITEFQLLGFDQYKNRVTDLLADWRVTGFNQPRNLSAVNQKTFLWKATTTGEGEIMATLNNNLKSVAEATVIHGKLEKLDIYIRNGKTSLGPLYIFVSGDMYQLSSIGYDAFKNEIPVQPKWRLLGDLGYITNNETFEATFVGQGKLTAETGRVSTSVPIKVVSKSKTLDDSGGRLESPTGFDIDVPRQSFDNAYKVEIAVTQSPGTAMNAQRISGVIDVRPYELTFEKSAKITFHYNRIVDAEFDPSKLHLHFWGSFQETWVWVSSHTDLDMQTVSASVN</sequence>
<dbReference type="AlphaFoldDB" id="A0A382GYD3"/>
<feature type="non-terminal residue" evidence="1">
    <location>
        <position position="458"/>
    </location>
</feature>
<gene>
    <name evidence="1" type="ORF">METZ01_LOCUS232417</name>
</gene>
<proteinExistence type="predicted"/>
<evidence type="ECO:0008006" key="2">
    <source>
        <dbReference type="Google" id="ProtNLM"/>
    </source>
</evidence>
<feature type="non-terminal residue" evidence="1">
    <location>
        <position position="1"/>
    </location>
</feature>
<dbReference type="EMBL" id="UINC01057903">
    <property type="protein sequence ID" value="SVB79563.1"/>
    <property type="molecule type" value="Genomic_DNA"/>
</dbReference>
<evidence type="ECO:0000313" key="1">
    <source>
        <dbReference type="EMBL" id="SVB79563.1"/>
    </source>
</evidence>
<accession>A0A382GYD3</accession>
<dbReference type="Gene3D" id="2.60.40.1080">
    <property type="match status" value="1"/>
</dbReference>
<name>A0A382GYD3_9ZZZZ</name>
<protein>
    <recommendedName>
        <fullName evidence="2">BIG2 domain-containing protein</fullName>
    </recommendedName>
</protein>
<reference evidence="1" key="1">
    <citation type="submission" date="2018-05" db="EMBL/GenBank/DDBJ databases">
        <authorList>
            <person name="Lanie J.A."/>
            <person name="Ng W.-L."/>
            <person name="Kazmierczak K.M."/>
            <person name="Andrzejewski T.M."/>
            <person name="Davidsen T.M."/>
            <person name="Wayne K.J."/>
            <person name="Tettelin H."/>
            <person name="Glass J.I."/>
            <person name="Rusch D."/>
            <person name="Podicherti R."/>
            <person name="Tsui H.-C.T."/>
            <person name="Winkler M.E."/>
        </authorList>
    </citation>
    <scope>NUCLEOTIDE SEQUENCE</scope>
</reference>
<organism evidence="1">
    <name type="scientific">marine metagenome</name>
    <dbReference type="NCBI Taxonomy" id="408172"/>
    <lineage>
        <taxon>unclassified sequences</taxon>
        <taxon>metagenomes</taxon>
        <taxon>ecological metagenomes</taxon>
    </lineage>
</organism>